<evidence type="ECO:0000313" key="3">
    <source>
        <dbReference type="Proteomes" id="UP000824259"/>
    </source>
</evidence>
<reference evidence="2" key="1">
    <citation type="journal article" date="2021" name="PeerJ">
        <title>Extensive microbial diversity within the chicken gut microbiome revealed by metagenomics and culture.</title>
        <authorList>
            <person name="Gilroy R."/>
            <person name="Ravi A."/>
            <person name="Getino M."/>
            <person name="Pursley I."/>
            <person name="Horton D.L."/>
            <person name="Alikhan N.F."/>
            <person name="Baker D."/>
            <person name="Gharbi K."/>
            <person name="Hall N."/>
            <person name="Watson M."/>
            <person name="Adriaenssens E.M."/>
            <person name="Foster-Nyarko E."/>
            <person name="Jarju S."/>
            <person name="Secka A."/>
            <person name="Antonio M."/>
            <person name="Oren A."/>
            <person name="Chaudhuri R.R."/>
            <person name="La Ragione R."/>
            <person name="Hildebrand F."/>
            <person name="Pallen M.J."/>
        </authorList>
    </citation>
    <scope>NUCLEOTIDE SEQUENCE</scope>
    <source>
        <strain evidence="2">CHK169-11906</strain>
    </source>
</reference>
<protein>
    <submittedName>
        <fullName evidence="2">SagB/ThcOx family dehydrogenase</fullName>
    </submittedName>
</protein>
<organism evidence="2 3">
    <name type="scientific">Candidatus Alistipes avicola</name>
    <dbReference type="NCBI Taxonomy" id="2838432"/>
    <lineage>
        <taxon>Bacteria</taxon>
        <taxon>Pseudomonadati</taxon>
        <taxon>Bacteroidota</taxon>
        <taxon>Bacteroidia</taxon>
        <taxon>Bacteroidales</taxon>
        <taxon>Rikenellaceae</taxon>
        <taxon>Alistipes</taxon>
    </lineage>
</organism>
<feature type="domain" description="Nitroreductase" evidence="1">
    <location>
        <begin position="59"/>
        <end position="224"/>
    </location>
</feature>
<dbReference type="PROSITE" id="PS51257">
    <property type="entry name" value="PROKAR_LIPOPROTEIN"/>
    <property type="match status" value="1"/>
</dbReference>
<reference evidence="2" key="2">
    <citation type="submission" date="2021-04" db="EMBL/GenBank/DDBJ databases">
        <authorList>
            <person name="Gilroy R."/>
        </authorList>
    </citation>
    <scope>NUCLEOTIDE SEQUENCE</scope>
    <source>
        <strain evidence="2">CHK169-11906</strain>
    </source>
</reference>
<gene>
    <name evidence="2" type="ORF">H9779_06765</name>
</gene>
<dbReference type="EMBL" id="DWYR01000021">
    <property type="protein sequence ID" value="HJA99278.1"/>
    <property type="molecule type" value="Genomic_DNA"/>
</dbReference>
<comment type="caution">
    <text evidence="2">The sequence shown here is derived from an EMBL/GenBank/DDBJ whole genome shotgun (WGS) entry which is preliminary data.</text>
</comment>
<dbReference type="AlphaFoldDB" id="A0A9D2L4X5"/>
<evidence type="ECO:0000259" key="1">
    <source>
        <dbReference type="Pfam" id="PF00881"/>
    </source>
</evidence>
<dbReference type="PANTHER" id="PTHR43745">
    <property type="entry name" value="NITROREDUCTASE MJ1384-RELATED"/>
    <property type="match status" value="1"/>
</dbReference>
<name>A0A9D2L4X5_9BACT</name>
<evidence type="ECO:0000313" key="2">
    <source>
        <dbReference type="EMBL" id="HJA99278.1"/>
    </source>
</evidence>
<dbReference type="Gene3D" id="3.40.109.10">
    <property type="entry name" value="NADH Oxidase"/>
    <property type="match status" value="1"/>
</dbReference>
<proteinExistence type="predicted"/>
<accession>A0A9D2L4X5</accession>
<dbReference type="Proteomes" id="UP000824259">
    <property type="component" value="Unassembled WGS sequence"/>
</dbReference>
<dbReference type="GO" id="GO:0016491">
    <property type="term" value="F:oxidoreductase activity"/>
    <property type="evidence" value="ECO:0007669"/>
    <property type="project" value="InterPro"/>
</dbReference>
<dbReference type="PANTHER" id="PTHR43745:SF2">
    <property type="entry name" value="NITROREDUCTASE MJ1384-RELATED"/>
    <property type="match status" value="1"/>
</dbReference>
<dbReference type="InterPro" id="IPR000415">
    <property type="entry name" value="Nitroreductase-like"/>
</dbReference>
<sequence>MKTKSLMVCALVALTACGSETRTKTDSESVGTPVQMGAKIELMAVPKQEGLSINEALWNRRSVREYSEQPLSLEELSGVMWAASGINREDGHLTAPSTRGLYPLRVYAFFPEGVYRYDAATSSLIHVVNGDYRELTAMQDFAYKAPLNLLYVADFSVYGDTDPDLMRVWAMADAAGYAENVNLYTAGHGLKSITRGSFKVDALMQLLGLDPTRYGVVLAQTVGK</sequence>
<dbReference type="InterPro" id="IPR052544">
    <property type="entry name" value="Bacteriocin_Proc_Enz"/>
</dbReference>
<dbReference type="SUPFAM" id="SSF55469">
    <property type="entry name" value="FMN-dependent nitroreductase-like"/>
    <property type="match status" value="1"/>
</dbReference>
<dbReference type="Pfam" id="PF00881">
    <property type="entry name" value="Nitroreductase"/>
    <property type="match status" value="1"/>
</dbReference>
<dbReference type="CDD" id="cd02142">
    <property type="entry name" value="McbC_SagB-like_oxidoreductase"/>
    <property type="match status" value="1"/>
</dbReference>
<dbReference type="InterPro" id="IPR029479">
    <property type="entry name" value="Nitroreductase"/>
</dbReference>